<evidence type="ECO:0000259" key="1">
    <source>
        <dbReference type="SMART" id="SM00829"/>
    </source>
</evidence>
<dbReference type="InterPro" id="IPR011032">
    <property type="entry name" value="GroES-like_sf"/>
</dbReference>
<dbReference type="CDD" id="cd08241">
    <property type="entry name" value="QOR1"/>
    <property type="match status" value="1"/>
</dbReference>
<gene>
    <name evidence="2" type="ORF">JI744_01150</name>
</gene>
<dbReference type="SUPFAM" id="SSF51735">
    <property type="entry name" value="NAD(P)-binding Rossmann-fold domains"/>
    <property type="match status" value="1"/>
</dbReference>
<dbReference type="InterPro" id="IPR051397">
    <property type="entry name" value="Zn-ADH-like_protein"/>
</dbReference>
<dbReference type="PANTHER" id="PTHR43677">
    <property type="entry name" value="SHORT-CHAIN DEHYDROGENASE/REDUCTASE"/>
    <property type="match status" value="1"/>
</dbReference>
<dbReference type="PANTHER" id="PTHR43677:SF4">
    <property type="entry name" value="QUINONE OXIDOREDUCTASE-LIKE PROTEIN 2"/>
    <property type="match status" value="1"/>
</dbReference>
<dbReference type="AlphaFoldDB" id="A0A8J7ML17"/>
<dbReference type="SMART" id="SM00829">
    <property type="entry name" value="PKS_ER"/>
    <property type="match status" value="1"/>
</dbReference>
<feature type="domain" description="Enoyl reductase (ER)" evidence="1">
    <location>
        <begin position="10"/>
        <end position="317"/>
    </location>
</feature>
<dbReference type="Gene3D" id="3.40.50.720">
    <property type="entry name" value="NAD(P)-binding Rossmann-like Domain"/>
    <property type="match status" value="1"/>
</dbReference>
<dbReference type="Pfam" id="PF08240">
    <property type="entry name" value="ADH_N"/>
    <property type="match status" value="1"/>
</dbReference>
<protein>
    <submittedName>
        <fullName evidence="2">NADPH:quinone oxidoreductase family protein</fullName>
    </submittedName>
</protein>
<dbReference type="SUPFAM" id="SSF50129">
    <property type="entry name" value="GroES-like"/>
    <property type="match status" value="1"/>
</dbReference>
<comment type="caution">
    <text evidence="2">The sequence shown here is derived from an EMBL/GenBank/DDBJ whole genome shotgun (WGS) entry which is preliminary data.</text>
</comment>
<dbReference type="Proteomes" id="UP000619033">
    <property type="component" value="Unassembled WGS sequence"/>
</dbReference>
<dbReference type="InterPro" id="IPR013154">
    <property type="entry name" value="ADH-like_N"/>
</dbReference>
<dbReference type="GO" id="GO:0016491">
    <property type="term" value="F:oxidoreductase activity"/>
    <property type="evidence" value="ECO:0007669"/>
    <property type="project" value="InterPro"/>
</dbReference>
<sequence length="320" mass="33461">MRIWQIEHLGEGPFLAQTTTPQPAAGQALVRVEAVGLNFADLLMRDGKYQVKPALPYVPGMEMAGTVESLGPGTLGPAPGSRVLAYVGQGALAEWVCAPADRLLPIPDTMPFDHAAAFPIAYGTSHLALDHKARLQPGERLLVLGAAGGVGLTAVEIGARMGAEVIACARGAEKLAVAQAAGATILIDNDTPDLKAAFKALGGVDVVYDTIGGEMGEAALSALRPEGRFLTIGFAGGTPPQIRANHLLVKNISVMGLWWGGYLNFAPDVQDASLRQLLAWYAAGGLRPHVSHSLPFDQVPQALDLLAARKSTGKVVITRS</sequence>
<name>A0A8J7ML17_9RHOB</name>
<dbReference type="Pfam" id="PF00107">
    <property type="entry name" value="ADH_zinc_N"/>
    <property type="match status" value="1"/>
</dbReference>
<dbReference type="InterPro" id="IPR013149">
    <property type="entry name" value="ADH-like_C"/>
</dbReference>
<dbReference type="InterPro" id="IPR036291">
    <property type="entry name" value="NAD(P)-bd_dom_sf"/>
</dbReference>
<accession>A0A8J7ML17</accession>
<dbReference type="InterPro" id="IPR020843">
    <property type="entry name" value="ER"/>
</dbReference>
<organism evidence="2 3">
    <name type="scientific">Fuscibacter oryzae</name>
    <dbReference type="NCBI Taxonomy" id="2803939"/>
    <lineage>
        <taxon>Bacteria</taxon>
        <taxon>Pseudomonadati</taxon>
        <taxon>Pseudomonadota</taxon>
        <taxon>Alphaproteobacteria</taxon>
        <taxon>Rhodobacterales</taxon>
        <taxon>Paracoccaceae</taxon>
        <taxon>Fuscibacter</taxon>
    </lineage>
</organism>
<proteinExistence type="predicted"/>
<dbReference type="EMBL" id="JAESVP010000001">
    <property type="protein sequence ID" value="MBL4926700.1"/>
    <property type="molecule type" value="Genomic_DNA"/>
</dbReference>
<evidence type="ECO:0000313" key="3">
    <source>
        <dbReference type="Proteomes" id="UP000619033"/>
    </source>
</evidence>
<evidence type="ECO:0000313" key="2">
    <source>
        <dbReference type="EMBL" id="MBL4926700.1"/>
    </source>
</evidence>
<dbReference type="RefSeq" id="WP_202657491.1">
    <property type="nucleotide sequence ID" value="NZ_JAESVP010000001.1"/>
</dbReference>
<keyword evidence="3" id="KW-1185">Reference proteome</keyword>
<reference evidence="2" key="1">
    <citation type="submission" date="2021-01" db="EMBL/GenBank/DDBJ databases">
        <title>Genome seq and assembly of Tabrizicola sp. KVB23.</title>
        <authorList>
            <person name="Chhetri G."/>
        </authorList>
    </citation>
    <scope>NUCLEOTIDE SEQUENCE</scope>
    <source>
        <strain evidence="2">KVB23</strain>
    </source>
</reference>
<dbReference type="Gene3D" id="3.90.180.10">
    <property type="entry name" value="Medium-chain alcohol dehydrogenases, catalytic domain"/>
    <property type="match status" value="1"/>
</dbReference>